<dbReference type="SUPFAM" id="SSF53474">
    <property type="entry name" value="alpha/beta-Hydrolases"/>
    <property type="match status" value="1"/>
</dbReference>
<comment type="caution">
    <text evidence="1">The sequence shown here is derived from an EMBL/GenBank/DDBJ whole genome shotgun (WGS) entry which is preliminary data.</text>
</comment>
<dbReference type="InterPro" id="IPR029058">
    <property type="entry name" value="AB_hydrolase_fold"/>
</dbReference>
<evidence type="ECO:0000313" key="1">
    <source>
        <dbReference type="EMBL" id="MFD1834934.1"/>
    </source>
</evidence>
<dbReference type="Proteomes" id="UP001597280">
    <property type="component" value="Unassembled WGS sequence"/>
</dbReference>
<sequence length="563" mass="61038">MTSEGKELAEIRTFIYGSCVSRDTFKYLPERYALHRYVARQSLISAGNTASGVKEKLSPLKSQFQQRMVAGDLEGNLYSSLQNAAASIDLVLIDLVDERGGVVELGGGYATKLNEFWGAGGREASRGAQQLAFGSDAHFSLWAAGAARFVEELSRLDLLRRSVVLRAEWASTFEDGEAFTIPDWMTDPAEANQAYERYFGYLGRLGLRIVALPHNLAHTSRDHEWGASPFHYQDAAYEYFAREISSAVEAEAEGSEGGVTDDTAGLHLERRDTSAWGDFTDLDSPEEIAGADLSSGLLTVWQGGLPFDLLVDDIGAETTLVSFHAALGGSGLKPPIFTARTVSDGIGLNRIFVSDPGLLAGKDLGVAWYLGTSDVDATAVLTEIIAALQQRMGAKHLAFFGMSGGGFASLNLSHEFPGSLAIPVNPQTRVLDYVEQAWFDYARTAFGAETAEQSRTVLEAHPRADLRRLYSDGFDNAVIYVQNASDGHVQRQLLPWLDSLGTSGDVALLLGDWGRGHVPPNARELKPMLAQLARAHGDWSAVATAWSADRSPSRQGVAETLQR</sequence>
<keyword evidence="2" id="KW-1185">Reference proteome</keyword>
<dbReference type="Pfam" id="PF19786">
    <property type="entry name" value="DUF6270"/>
    <property type="match status" value="1"/>
</dbReference>
<accession>A0ABW4PXA5</accession>
<dbReference type="RefSeq" id="WP_343904155.1">
    <property type="nucleotide sequence ID" value="NZ_BAAAIS010000002.1"/>
</dbReference>
<evidence type="ECO:0000313" key="2">
    <source>
        <dbReference type="Proteomes" id="UP001597280"/>
    </source>
</evidence>
<organism evidence="1 2">
    <name type="scientific">Brachybacterium rhamnosum</name>
    <dbReference type="NCBI Taxonomy" id="173361"/>
    <lineage>
        <taxon>Bacteria</taxon>
        <taxon>Bacillati</taxon>
        <taxon>Actinomycetota</taxon>
        <taxon>Actinomycetes</taxon>
        <taxon>Micrococcales</taxon>
        <taxon>Dermabacteraceae</taxon>
        <taxon>Brachybacterium</taxon>
    </lineage>
</organism>
<reference evidence="2" key="1">
    <citation type="journal article" date="2019" name="Int. J. Syst. Evol. Microbiol.">
        <title>The Global Catalogue of Microorganisms (GCM) 10K type strain sequencing project: providing services to taxonomists for standard genome sequencing and annotation.</title>
        <authorList>
            <consortium name="The Broad Institute Genomics Platform"/>
            <consortium name="The Broad Institute Genome Sequencing Center for Infectious Disease"/>
            <person name="Wu L."/>
            <person name="Ma J."/>
        </authorList>
    </citation>
    <scope>NUCLEOTIDE SEQUENCE [LARGE SCALE GENOMIC DNA]</scope>
    <source>
        <strain evidence="2">JCM 11650</strain>
    </source>
</reference>
<protein>
    <submittedName>
        <fullName evidence="1">DUF6270 domain-containing protein</fullName>
    </submittedName>
</protein>
<dbReference type="EMBL" id="JBHUFL010000002">
    <property type="protein sequence ID" value="MFD1834934.1"/>
    <property type="molecule type" value="Genomic_DNA"/>
</dbReference>
<name>A0ABW4PXA5_9MICO</name>
<dbReference type="InterPro" id="IPR046237">
    <property type="entry name" value="DUF6270"/>
</dbReference>
<gene>
    <name evidence="1" type="ORF">ACFSDA_07570</name>
</gene>
<proteinExistence type="predicted"/>